<dbReference type="AlphaFoldDB" id="A0A026W6K4"/>
<name>A0A026W6K4_OOCBI</name>
<dbReference type="EMBL" id="KK107453">
    <property type="protein sequence ID" value="EZA50654.1"/>
    <property type="molecule type" value="Genomic_DNA"/>
</dbReference>
<organism evidence="3 4">
    <name type="scientific">Ooceraea biroi</name>
    <name type="common">Clonal raider ant</name>
    <name type="synonym">Cerapachys biroi</name>
    <dbReference type="NCBI Taxonomy" id="2015173"/>
    <lineage>
        <taxon>Eukaryota</taxon>
        <taxon>Metazoa</taxon>
        <taxon>Ecdysozoa</taxon>
        <taxon>Arthropoda</taxon>
        <taxon>Hexapoda</taxon>
        <taxon>Insecta</taxon>
        <taxon>Pterygota</taxon>
        <taxon>Neoptera</taxon>
        <taxon>Endopterygota</taxon>
        <taxon>Hymenoptera</taxon>
        <taxon>Apocrita</taxon>
        <taxon>Aculeata</taxon>
        <taxon>Formicoidea</taxon>
        <taxon>Formicidae</taxon>
        <taxon>Dorylinae</taxon>
        <taxon>Ooceraea</taxon>
    </lineage>
</organism>
<proteinExistence type="predicted"/>
<dbReference type="Proteomes" id="UP000053097">
    <property type="component" value="Unassembled WGS sequence"/>
</dbReference>
<evidence type="ECO:0000313" key="4">
    <source>
        <dbReference type="Proteomes" id="UP000053097"/>
    </source>
</evidence>
<feature type="compositionally biased region" description="Polar residues" evidence="1">
    <location>
        <begin position="42"/>
        <end position="52"/>
    </location>
</feature>
<protein>
    <submittedName>
        <fullName evidence="3">Uncharacterized protein</fullName>
    </submittedName>
</protein>
<feature type="compositionally biased region" description="Polar residues" evidence="1">
    <location>
        <begin position="13"/>
        <end position="34"/>
    </location>
</feature>
<keyword evidence="4" id="KW-1185">Reference proteome</keyword>
<evidence type="ECO:0000256" key="1">
    <source>
        <dbReference type="SAM" id="MobiDB-lite"/>
    </source>
</evidence>
<evidence type="ECO:0000313" key="3">
    <source>
        <dbReference type="EMBL" id="EZA50654.1"/>
    </source>
</evidence>
<sequence>MIILHMLMMSANAHSQSPGNPIIRFNNQSNSHILSSPDDRLNGSQMQSNGGSNRIAHLSAPTSATREAHALQKG</sequence>
<reference evidence="3 4" key="1">
    <citation type="journal article" date="2014" name="Curr. Biol.">
        <title>The genome of the clonal raider ant Cerapachys biroi.</title>
        <authorList>
            <person name="Oxley P.R."/>
            <person name="Ji L."/>
            <person name="Fetter-Pruneda I."/>
            <person name="McKenzie S.K."/>
            <person name="Li C."/>
            <person name="Hu H."/>
            <person name="Zhang G."/>
            <person name="Kronauer D.J."/>
        </authorList>
    </citation>
    <scope>NUCLEOTIDE SEQUENCE [LARGE SCALE GENOMIC DNA]</scope>
</reference>
<accession>A0A026W6K4</accession>
<keyword evidence="2" id="KW-0732">Signal</keyword>
<gene>
    <name evidence="3" type="ORF">X777_11005</name>
</gene>
<feature type="region of interest" description="Disordered" evidence="1">
    <location>
        <begin position="13"/>
        <end position="74"/>
    </location>
</feature>
<feature type="signal peptide" evidence="2">
    <location>
        <begin position="1"/>
        <end position="15"/>
    </location>
</feature>
<evidence type="ECO:0000256" key="2">
    <source>
        <dbReference type="SAM" id="SignalP"/>
    </source>
</evidence>
<feature type="chain" id="PRO_5012926623" evidence="2">
    <location>
        <begin position="16"/>
        <end position="74"/>
    </location>
</feature>